<dbReference type="EMBL" id="JAFBMS010000164">
    <property type="protein sequence ID" value="KAG9334075.1"/>
    <property type="molecule type" value="Genomic_DNA"/>
</dbReference>
<accession>A0A8T2N0X6</accession>
<protein>
    <submittedName>
        <fullName evidence="1">Uncharacterized protein</fullName>
    </submittedName>
</protein>
<organism evidence="1 2">
    <name type="scientific">Albula glossodonta</name>
    <name type="common">roundjaw bonefish</name>
    <dbReference type="NCBI Taxonomy" id="121402"/>
    <lineage>
        <taxon>Eukaryota</taxon>
        <taxon>Metazoa</taxon>
        <taxon>Chordata</taxon>
        <taxon>Craniata</taxon>
        <taxon>Vertebrata</taxon>
        <taxon>Euteleostomi</taxon>
        <taxon>Actinopterygii</taxon>
        <taxon>Neopterygii</taxon>
        <taxon>Teleostei</taxon>
        <taxon>Albuliformes</taxon>
        <taxon>Albulidae</taxon>
        <taxon>Albula</taxon>
    </lineage>
</organism>
<dbReference type="AlphaFoldDB" id="A0A8T2N0X6"/>
<dbReference type="Proteomes" id="UP000824540">
    <property type="component" value="Unassembled WGS sequence"/>
</dbReference>
<sequence>MCRPVSLPPLSSLSLFCHCPSVHLSVSYQSSCQDCPLARVTLGSGRGRRWRLPPGPAGSLRGQITSNPVVKDNAAQTQAEGLAPSRWLHPGSVDPDSDGVLQDLRDQAPQAHLLSGVRASQSDAGLTDAPGACAGSGALLWAEGRSWFLCVREAEEAWGISSLLAPATIKVRYNQTALYTKRKETQRSPRKQVGAATALACVQVGSRLMVKLELAAVQIDKLNHYV</sequence>
<gene>
    <name evidence="1" type="ORF">JZ751_009167</name>
</gene>
<name>A0A8T2N0X6_9TELE</name>
<keyword evidence="2" id="KW-1185">Reference proteome</keyword>
<comment type="caution">
    <text evidence="1">The sequence shown here is derived from an EMBL/GenBank/DDBJ whole genome shotgun (WGS) entry which is preliminary data.</text>
</comment>
<proteinExistence type="predicted"/>
<reference evidence="1" key="1">
    <citation type="thesis" date="2021" institute="BYU ScholarsArchive" country="Provo, UT, USA">
        <title>Applications of and Algorithms for Genome Assembly and Genomic Analyses with an Emphasis on Marine Teleosts.</title>
        <authorList>
            <person name="Pickett B.D."/>
        </authorList>
    </citation>
    <scope>NUCLEOTIDE SEQUENCE</scope>
    <source>
        <strain evidence="1">HI-2016</strain>
    </source>
</reference>
<evidence type="ECO:0000313" key="2">
    <source>
        <dbReference type="Proteomes" id="UP000824540"/>
    </source>
</evidence>
<evidence type="ECO:0000313" key="1">
    <source>
        <dbReference type="EMBL" id="KAG9334075.1"/>
    </source>
</evidence>